<dbReference type="CDD" id="cd02883">
    <property type="entry name" value="NUDIX_Hydrolase"/>
    <property type="match status" value="1"/>
</dbReference>
<accession>A0A949TXD6</accession>
<dbReference type="RefSeq" id="WP_218322345.1">
    <property type="nucleotide sequence ID" value="NZ_JAEEGC010000118.1"/>
</dbReference>
<feature type="domain" description="Nudix hydrolase" evidence="4">
    <location>
        <begin position="1"/>
        <end position="141"/>
    </location>
</feature>
<dbReference type="InterPro" id="IPR000086">
    <property type="entry name" value="NUDIX_hydrolase_dom"/>
</dbReference>
<dbReference type="PANTHER" id="PTHR43046">
    <property type="entry name" value="GDP-MANNOSE MANNOSYL HYDROLASE"/>
    <property type="match status" value="1"/>
</dbReference>
<reference evidence="5" key="1">
    <citation type="submission" date="2020-12" db="EMBL/GenBank/DDBJ databases">
        <title>Clostridium thailandense sp. nov., a novel acetogenic bacterium isolated from peat land soil in Thailand.</title>
        <authorList>
            <person name="Chaikitkaew S."/>
            <person name="Birkeland N.K."/>
        </authorList>
    </citation>
    <scope>NUCLEOTIDE SEQUENCE</scope>
    <source>
        <strain evidence="5">PL3</strain>
    </source>
</reference>
<organism evidence="5 6">
    <name type="scientific">Clostridium thailandense</name>
    <dbReference type="NCBI Taxonomy" id="2794346"/>
    <lineage>
        <taxon>Bacteria</taxon>
        <taxon>Bacillati</taxon>
        <taxon>Bacillota</taxon>
        <taxon>Clostridia</taxon>
        <taxon>Eubacteriales</taxon>
        <taxon>Clostridiaceae</taxon>
        <taxon>Clostridium</taxon>
    </lineage>
</organism>
<evidence type="ECO:0000256" key="1">
    <source>
        <dbReference type="ARBA" id="ARBA00001946"/>
    </source>
</evidence>
<protein>
    <submittedName>
        <fullName evidence="5">NUDIX hydrolase</fullName>
    </submittedName>
</protein>
<proteinExistence type="predicted"/>
<evidence type="ECO:0000313" key="6">
    <source>
        <dbReference type="Proteomes" id="UP000694308"/>
    </source>
</evidence>
<dbReference type="EMBL" id="JAEEGC010000118">
    <property type="protein sequence ID" value="MBV7275291.1"/>
    <property type="molecule type" value="Genomic_DNA"/>
</dbReference>
<dbReference type="Pfam" id="PF00293">
    <property type="entry name" value="NUDIX"/>
    <property type="match status" value="1"/>
</dbReference>
<dbReference type="InterPro" id="IPR020084">
    <property type="entry name" value="NUDIX_hydrolase_CS"/>
</dbReference>
<dbReference type="Proteomes" id="UP000694308">
    <property type="component" value="Unassembled WGS sequence"/>
</dbReference>
<evidence type="ECO:0000256" key="2">
    <source>
        <dbReference type="ARBA" id="ARBA00022801"/>
    </source>
</evidence>
<comment type="cofactor">
    <cofactor evidence="1">
        <name>Mg(2+)</name>
        <dbReference type="ChEBI" id="CHEBI:18420"/>
    </cofactor>
</comment>
<dbReference type="PROSITE" id="PS00893">
    <property type="entry name" value="NUDIX_BOX"/>
    <property type="match status" value="1"/>
</dbReference>
<comment type="caution">
    <text evidence="5">The sequence shown here is derived from an EMBL/GenBank/DDBJ whole genome shotgun (WGS) entry which is preliminary data.</text>
</comment>
<gene>
    <name evidence="5" type="ORF">I6U48_20535</name>
</gene>
<evidence type="ECO:0000256" key="3">
    <source>
        <dbReference type="ARBA" id="ARBA00022842"/>
    </source>
</evidence>
<evidence type="ECO:0000313" key="5">
    <source>
        <dbReference type="EMBL" id="MBV7275291.1"/>
    </source>
</evidence>
<keyword evidence="2 5" id="KW-0378">Hydrolase</keyword>
<keyword evidence="3" id="KW-0460">Magnesium</keyword>
<evidence type="ECO:0000259" key="4">
    <source>
        <dbReference type="PROSITE" id="PS51462"/>
    </source>
</evidence>
<dbReference type="GO" id="GO:0016787">
    <property type="term" value="F:hydrolase activity"/>
    <property type="evidence" value="ECO:0007669"/>
    <property type="project" value="UniProtKB-KW"/>
</dbReference>
<sequence>MLKRDTRVQIFIVEGGKYVLLKHHDIKKNLYFWGVPGGGRENGETDEEAAIREAYEETGLKIKLLPIKIEGVPQIKNSMYKRVVTFLAYSIDGKAQVGIEPEPELKQYYELVDMKWKDFYDDTGLDDITYNDINPFRHIIDSNKFIKRKEFVVCKMEDNIKRYLLDYDEKKLEFGFIHKENSVVLKYKDSEALGFFLSENEGNLYKRDIIYIVLDENEKLNEECTGKWFKYEELDKIKLEKVCKKILEKLNKKT</sequence>
<dbReference type="PROSITE" id="PS51462">
    <property type="entry name" value="NUDIX"/>
    <property type="match status" value="1"/>
</dbReference>
<dbReference type="PANTHER" id="PTHR43046:SF12">
    <property type="entry name" value="GDP-MANNOSE MANNOSYL HYDROLASE"/>
    <property type="match status" value="1"/>
</dbReference>
<dbReference type="AlphaFoldDB" id="A0A949TXD6"/>
<keyword evidence="6" id="KW-1185">Reference proteome</keyword>
<name>A0A949TXD6_9CLOT</name>